<reference evidence="9" key="1">
    <citation type="journal article" date="2019" name="Int. J. Syst. Evol. Microbiol.">
        <title>The Global Catalogue of Microorganisms (GCM) 10K type strain sequencing project: providing services to taxonomists for standard genome sequencing and annotation.</title>
        <authorList>
            <consortium name="The Broad Institute Genomics Platform"/>
            <consortium name="The Broad Institute Genome Sequencing Center for Infectious Disease"/>
            <person name="Wu L."/>
            <person name="Ma J."/>
        </authorList>
    </citation>
    <scope>NUCLEOTIDE SEQUENCE [LARGE SCALE GENOMIC DNA]</scope>
    <source>
        <strain evidence="9">JCM 16961</strain>
    </source>
</reference>
<dbReference type="Pfam" id="PF06781">
    <property type="entry name" value="CrgA"/>
    <property type="match status" value="1"/>
</dbReference>
<evidence type="ECO:0000256" key="7">
    <source>
        <dbReference type="HAMAP-Rule" id="MF_00631"/>
    </source>
</evidence>
<feature type="transmembrane region" description="Helical" evidence="7">
    <location>
        <begin position="56"/>
        <end position="77"/>
    </location>
</feature>
<keyword evidence="1 7" id="KW-1003">Cell membrane</keyword>
<comment type="function">
    <text evidence="7">Involved in cell division.</text>
</comment>
<evidence type="ECO:0000313" key="8">
    <source>
        <dbReference type="EMBL" id="GAA3706272.1"/>
    </source>
</evidence>
<evidence type="ECO:0000256" key="5">
    <source>
        <dbReference type="ARBA" id="ARBA00023136"/>
    </source>
</evidence>
<dbReference type="RefSeq" id="WP_344883819.1">
    <property type="nucleotide sequence ID" value="NZ_BAABCJ010000005.1"/>
</dbReference>
<keyword evidence="2 7" id="KW-0132">Cell division</keyword>
<dbReference type="Proteomes" id="UP001501536">
    <property type="component" value="Unassembled WGS sequence"/>
</dbReference>
<comment type="subcellular location">
    <subcellularLocation>
        <location evidence="7">Cell membrane</location>
        <topology evidence="7">Multi-pass membrane protein</topology>
    </subcellularLocation>
</comment>
<sequence>MPESKTRRKARRQADPAAETERMPLPLWYKIIMFGSMILGLLWIIVYYVTQSLFPIMSIGGWNIVVGFGIAMVGFFMTTRWHA</sequence>
<evidence type="ECO:0000256" key="1">
    <source>
        <dbReference type="ARBA" id="ARBA00022475"/>
    </source>
</evidence>
<evidence type="ECO:0000256" key="6">
    <source>
        <dbReference type="ARBA" id="ARBA00023306"/>
    </source>
</evidence>
<dbReference type="InterPro" id="IPR009619">
    <property type="entry name" value="CrgA"/>
</dbReference>
<keyword evidence="3 7" id="KW-0812">Transmembrane</keyword>
<evidence type="ECO:0000256" key="3">
    <source>
        <dbReference type="ARBA" id="ARBA00022692"/>
    </source>
</evidence>
<protein>
    <recommendedName>
        <fullName evidence="7">Cell division protein CrgA</fullName>
    </recommendedName>
</protein>
<gene>
    <name evidence="7 8" type="primary">crgA</name>
    <name evidence="8" type="ORF">GCM10022377_20010</name>
</gene>
<dbReference type="EMBL" id="BAABCJ010000005">
    <property type="protein sequence ID" value="GAA3706272.1"/>
    <property type="molecule type" value="Genomic_DNA"/>
</dbReference>
<comment type="caution">
    <text evidence="8">The sequence shown here is derived from an EMBL/GenBank/DDBJ whole genome shotgun (WGS) entry which is preliminary data.</text>
</comment>
<evidence type="ECO:0000256" key="4">
    <source>
        <dbReference type="ARBA" id="ARBA00022989"/>
    </source>
</evidence>
<name>A0ABP7DKX0_9MICC</name>
<comment type="similarity">
    <text evidence="7">Belongs to the CrgA family.</text>
</comment>
<evidence type="ECO:0000256" key="2">
    <source>
        <dbReference type="ARBA" id="ARBA00022618"/>
    </source>
</evidence>
<dbReference type="GO" id="GO:0051301">
    <property type="term" value="P:cell division"/>
    <property type="evidence" value="ECO:0007669"/>
    <property type="project" value="UniProtKB-KW"/>
</dbReference>
<accession>A0ABP7DKX0</accession>
<proteinExistence type="inferred from homology"/>
<feature type="transmembrane region" description="Helical" evidence="7">
    <location>
        <begin position="31"/>
        <end position="50"/>
    </location>
</feature>
<dbReference type="HAMAP" id="MF_00631">
    <property type="entry name" value="CrgA"/>
    <property type="match status" value="1"/>
</dbReference>
<keyword evidence="4 7" id="KW-1133">Transmembrane helix</keyword>
<organism evidence="8 9">
    <name type="scientific">Zhihengliuella alba</name>
    <dbReference type="NCBI Taxonomy" id="547018"/>
    <lineage>
        <taxon>Bacteria</taxon>
        <taxon>Bacillati</taxon>
        <taxon>Actinomycetota</taxon>
        <taxon>Actinomycetes</taxon>
        <taxon>Micrococcales</taxon>
        <taxon>Micrococcaceae</taxon>
        <taxon>Zhihengliuella</taxon>
    </lineage>
</organism>
<keyword evidence="6 7" id="KW-0131">Cell cycle</keyword>
<keyword evidence="9" id="KW-1185">Reference proteome</keyword>
<keyword evidence="5 7" id="KW-0472">Membrane</keyword>
<evidence type="ECO:0000313" key="9">
    <source>
        <dbReference type="Proteomes" id="UP001501536"/>
    </source>
</evidence>